<dbReference type="EMBL" id="LCWV01000010">
    <property type="protein sequence ID" value="PWI70079.1"/>
    <property type="molecule type" value="Genomic_DNA"/>
</dbReference>
<reference evidence="3" key="1">
    <citation type="submission" date="2015-05" db="EMBL/GenBank/DDBJ databases">
        <authorList>
            <person name="Wang D.B."/>
            <person name="Wang M."/>
        </authorList>
    </citation>
    <scope>NUCLEOTIDE SEQUENCE</scope>
    <source>
        <strain evidence="3">36-1</strain>
    </source>
</reference>
<comment type="caution">
    <text evidence="3">The sequence shown here is derived from an EMBL/GenBank/DDBJ whole genome shotgun (WGS) entry which is preliminary data.</text>
</comment>
<reference evidence="3 4" key="2">
    <citation type="journal article" date="2016" name="Front. Microbiol.">
        <title>Genome and transcriptome sequences reveal the specific parasitism of the nematophagous Purpureocillium lilacinum 36-1.</title>
        <authorList>
            <person name="Xie J."/>
            <person name="Li S."/>
            <person name="Mo C."/>
            <person name="Xiao X."/>
            <person name="Peng D."/>
            <person name="Wang G."/>
            <person name="Xiao Y."/>
        </authorList>
    </citation>
    <scope>NUCLEOTIDE SEQUENCE [LARGE SCALE GENOMIC DNA]</scope>
    <source>
        <strain evidence="3 4">36-1</strain>
    </source>
</reference>
<feature type="compositionally biased region" description="Polar residues" evidence="1">
    <location>
        <begin position="32"/>
        <end position="42"/>
    </location>
</feature>
<dbReference type="AlphaFoldDB" id="A0A2U3E6H9"/>
<dbReference type="Proteomes" id="UP000245956">
    <property type="component" value="Unassembled WGS sequence"/>
</dbReference>
<sequence length="203" mass="21833">MDPSSEKNAPGRWVSSASHPPAWSFRSKRTSGRPSWPSTSWVASMDGGGPLPGGQSYGPTHRSDHPDPCTNCIKVSRSGPRRLLPSCSVTLLRPSVIPYVCPGPACLPLRIPLLFSLLPRIFRVLSFPSSPRTTSVGLEPSIQTIQPHSRAVPSRLRLATGETPNRLRGPPSSNACARPPATFASIEATCNGATNIRNDRHAR</sequence>
<accession>A0A2U3E6H9</accession>
<evidence type="ECO:0000313" key="5">
    <source>
        <dbReference type="Proteomes" id="UP001287286"/>
    </source>
</evidence>
<keyword evidence="5" id="KW-1185">Reference proteome</keyword>
<reference evidence="2" key="3">
    <citation type="submission" date="2023-11" db="EMBL/GenBank/DDBJ databases">
        <authorList>
            <person name="Beijen E."/>
            <person name="Ohm R.A."/>
        </authorList>
    </citation>
    <scope>NUCLEOTIDE SEQUENCE</scope>
    <source>
        <strain evidence="2">CBS 150709</strain>
    </source>
</reference>
<proteinExistence type="predicted"/>
<feature type="compositionally biased region" description="Gly residues" evidence="1">
    <location>
        <begin position="46"/>
        <end position="56"/>
    </location>
</feature>
<protein>
    <submittedName>
        <fullName evidence="3">Uncharacterized protein</fullName>
    </submittedName>
</protein>
<evidence type="ECO:0000313" key="4">
    <source>
        <dbReference type="Proteomes" id="UP000245956"/>
    </source>
</evidence>
<reference evidence="2 5" key="4">
    <citation type="journal article" date="2024" name="Microbiol. Resour. Announc.">
        <title>Genome annotations for the ascomycete fungi Trichoderma harzianum, Trichoderma aggressivum, and Purpureocillium lilacinum.</title>
        <authorList>
            <person name="Beijen E.P.W."/>
            <person name="Ohm R.A."/>
        </authorList>
    </citation>
    <scope>NUCLEOTIDE SEQUENCE [LARGE SCALE GENOMIC DNA]</scope>
    <source>
        <strain evidence="2 5">CBS 150709</strain>
    </source>
</reference>
<evidence type="ECO:0000313" key="2">
    <source>
        <dbReference type="EMBL" id="KAK4082008.1"/>
    </source>
</evidence>
<gene>
    <name evidence="3" type="ORF">PCL_00223</name>
    <name evidence="2" type="ORF">Purlil1_11417</name>
</gene>
<evidence type="ECO:0000256" key="1">
    <source>
        <dbReference type="SAM" id="MobiDB-lite"/>
    </source>
</evidence>
<feature type="region of interest" description="Disordered" evidence="1">
    <location>
        <begin position="1"/>
        <end position="67"/>
    </location>
</feature>
<evidence type="ECO:0000313" key="3">
    <source>
        <dbReference type="EMBL" id="PWI70079.1"/>
    </source>
</evidence>
<name>A0A2U3E6H9_PURLI</name>
<dbReference type="Proteomes" id="UP001287286">
    <property type="component" value="Unassembled WGS sequence"/>
</dbReference>
<organism evidence="3 4">
    <name type="scientific">Purpureocillium lilacinum</name>
    <name type="common">Paecilomyces lilacinus</name>
    <dbReference type="NCBI Taxonomy" id="33203"/>
    <lineage>
        <taxon>Eukaryota</taxon>
        <taxon>Fungi</taxon>
        <taxon>Dikarya</taxon>
        <taxon>Ascomycota</taxon>
        <taxon>Pezizomycotina</taxon>
        <taxon>Sordariomycetes</taxon>
        <taxon>Hypocreomycetidae</taxon>
        <taxon>Hypocreales</taxon>
        <taxon>Ophiocordycipitaceae</taxon>
        <taxon>Purpureocillium</taxon>
    </lineage>
</organism>
<dbReference type="EMBL" id="JAWRVI010000068">
    <property type="protein sequence ID" value="KAK4082008.1"/>
    <property type="molecule type" value="Genomic_DNA"/>
</dbReference>